<reference evidence="3" key="2">
    <citation type="journal article" date="2023" name="IMA Fungus">
        <title>Comparative genomic study of the Penicillium genus elucidates a diverse pangenome and 15 lateral gene transfer events.</title>
        <authorList>
            <person name="Petersen C."/>
            <person name="Sorensen T."/>
            <person name="Nielsen M.R."/>
            <person name="Sondergaard T.E."/>
            <person name="Sorensen J.L."/>
            <person name="Fitzpatrick D.A."/>
            <person name="Frisvad J.C."/>
            <person name="Nielsen K.L."/>
        </authorList>
    </citation>
    <scope>NUCLEOTIDE SEQUENCE</scope>
    <source>
        <strain evidence="3">IBT 30069</strain>
    </source>
</reference>
<dbReference type="PANTHER" id="PTHR12829:SF4">
    <property type="entry name" value="N(6)-ADENINE-SPECIFIC METHYLTRANSFERASE METTL4"/>
    <property type="match status" value="1"/>
</dbReference>
<feature type="compositionally biased region" description="Basic and acidic residues" evidence="2">
    <location>
        <begin position="73"/>
        <end position="86"/>
    </location>
</feature>
<gene>
    <name evidence="3" type="ORF">N7456_011919</name>
</gene>
<comment type="caution">
    <text evidence="3">The sequence shown here is derived from an EMBL/GenBank/DDBJ whole genome shotgun (WGS) entry which is preliminary data.</text>
</comment>
<dbReference type="PROSITE" id="PS51143">
    <property type="entry name" value="MT_A70"/>
    <property type="match status" value="1"/>
</dbReference>
<feature type="compositionally biased region" description="Basic and acidic residues" evidence="2">
    <location>
        <begin position="138"/>
        <end position="150"/>
    </location>
</feature>
<dbReference type="InterPro" id="IPR007757">
    <property type="entry name" value="MT-A70-like"/>
</dbReference>
<organism evidence="3 4">
    <name type="scientific">Penicillium angulare</name>
    <dbReference type="NCBI Taxonomy" id="116970"/>
    <lineage>
        <taxon>Eukaryota</taxon>
        <taxon>Fungi</taxon>
        <taxon>Dikarya</taxon>
        <taxon>Ascomycota</taxon>
        <taxon>Pezizomycotina</taxon>
        <taxon>Eurotiomycetes</taxon>
        <taxon>Eurotiomycetidae</taxon>
        <taxon>Eurotiales</taxon>
        <taxon>Aspergillaceae</taxon>
        <taxon>Penicillium</taxon>
    </lineage>
</organism>
<dbReference type="GO" id="GO:0008168">
    <property type="term" value="F:methyltransferase activity"/>
    <property type="evidence" value="ECO:0007669"/>
    <property type="project" value="TreeGrafter"/>
</dbReference>
<evidence type="ECO:0000256" key="2">
    <source>
        <dbReference type="SAM" id="MobiDB-lite"/>
    </source>
</evidence>
<evidence type="ECO:0008006" key="5">
    <source>
        <dbReference type="Google" id="ProtNLM"/>
    </source>
</evidence>
<reference evidence="3" key="1">
    <citation type="submission" date="2022-11" db="EMBL/GenBank/DDBJ databases">
        <authorList>
            <person name="Petersen C."/>
        </authorList>
    </citation>
    <scope>NUCLEOTIDE SEQUENCE</scope>
    <source>
        <strain evidence="3">IBT 30069</strain>
    </source>
</reference>
<feature type="region of interest" description="Disordered" evidence="2">
    <location>
        <begin position="323"/>
        <end position="346"/>
    </location>
</feature>
<protein>
    <recommendedName>
        <fullName evidence="5">MT-A70-domain-containing protein</fullName>
    </recommendedName>
</protein>
<accession>A0A9W9K087</accession>
<dbReference type="EMBL" id="JAPQKH010000007">
    <property type="protein sequence ID" value="KAJ5088303.1"/>
    <property type="molecule type" value="Genomic_DNA"/>
</dbReference>
<dbReference type="GO" id="GO:0005634">
    <property type="term" value="C:nucleus"/>
    <property type="evidence" value="ECO:0007669"/>
    <property type="project" value="TreeGrafter"/>
</dbReference>
<evidence type="ECO:0000313" key="3">
    <source>
        <dbReference type="EMBL" id="KAJ5088303.1"/>
    </source>
</evidence>
<feature type="compositionally biased region" description="Polar residues" evidence="2">
    <location>
        <begin position="55"/>
        <end position="65"/>
    </location>
</feature>
<name>A0A9W9K087_9EURO</name>
<feature type="region of interest" description="Disordered" evidence="2">
    <location>
        <begin position="36"/>
        <end position="86"/>
    </location>
</feature>
<evidence type="ECO:0000256" key="1">
    <source>
        <dbReference type="PROSITE-ProRule" id="PRU00489"/>
    </source>
</evidence>
<proteinExistence type="inferred from homology"/>
<keyword evidence="4" id="KW-1185">Reference proteome</keyword>
<dbReference type="PANTHER" id="PTHR12829">
    <property type="entry name" value="N6-ADENOSINE-METHYLTRANSFERASE"/>
    <property type="match status" value="1"/>
</dbReference>
<comment type="similarity">
    <text evidence="1">Belongs to the MT-A70-like family.</text>
</comment>
<sequence>MTDCQQEDPDKSILFHTTDDTILLVDIPRSIGQAQRLSRSTDIRAPQISPKPESVRSTTQIQRSILSAPPLEKPYDSSTEPKTESARAKVLSRIASSEQRFHGQFIQPLVATALDEIRTGYQSDYQRWCLTRAFRDEEHQGHQEGSKLDEPASATKKKRKIEDATSEYVAEVSVKDGLTNNSKFSLDVPPTILSCTSSNLFPSLTELTSSVVRNPSSKDTTLSTGSLIRDNGNSESCHSGEYIIPPRSNFALCTLPLSQPEPLDEPIPGLSSDHLFNLILFDPPWPNRSVKRSREYQTHSYSDMDLLSKWIRDVLRVHACRPPRDTKENLSSSAPPPLAPNGKQNPSQENFAAIWITNSEKARKVAYEALLGSGFIIYEEWIWIKTTASGEAVCPLNGIWRKPYEILVIGRRYQASMVPDLDIDLGSTVQSAEDDLLGVDPGTIPRRVIAAVPDLHSRKPNLKPIFERILFNSRSKGESLGSLLEYSALEVFSRNLTAEWWACGNEVLKFNARNHWVE</sequence>
<feature type="region of interest" description="Disordered" evidence="2">
    <location>
        <begin position="138"/>
        <end position="160"/>
    </location>
</feature>
<dbReference type="Pfam" id="PF05063">
    <property type="entry name" value="MT-A70"/>
    <property type="match status" value="1"/>
</dbReference>
<evidence type="ECO:0000313" key="4">
    <source>
        <dbReference type="Proteomes" id="UP001149165"/>
    </source>
</evidence>
<dbReference type="AlphaFoldDB" id="A0A9W9K087"/>
<dbReference type="OrthoDB" id="61116at2759"/>
<dbReference type="Proteomes" id="UP001149165">
    <property type="component" value="Unassembled WGS sequence"/>
</dbReference>